<evidence type="ECO:0000313" key="2">
    <source>
        <dbReference type="Proteomes" id="UP000271631"/>
    </source>
</evidence>
<accession>A0A3M6BWY3</accession>
<proteinExistence type="predicted"/>
<dbReference type="EMBL" id="RBUQ01000189">
    <property type="protein sequence ID" value="RMV35776.1"/>
    <property type="molecule type" value="Genomic_DNA"/>
</dbReference>
<sequence length="68" mass="8159">MGKLFQKQYTSTILHMFETIAKETIFSGSQMIFYIAKTKVLHGYIPYKPFFAAFEVFRLRKLYSYQFL</sequence>
<organism evidence="1 2">
    <name type="scientific">Pseudomonas syringae pv. maculicola</name>
    <dbReference type="NCBI Taxonomy" id="59511"/>
    <lineage>
        <taxon>Bacteria</taxon>
        <taxon>Pseudomonadati</taxon>
        <taxon>Pseudomonadota</taxon>
        <taxon>Gammaproteobacteria</taxon>
        <taxon>Pseudomonadales</taxon>
        <taxon>Pseudomonadaceae</taxon>
        <taxon>Pseudomonas</taxon>
    </lineage>
</organism>
<reference evidence="1 2" key="1">
    <citation type="submission" date="2018-08" db="EMBL/GenBank/DDBJ databases">
        <title>Recombination of ecologically and evolutionarily significant loci maintains genetic cohesion in the Pseudomonas syringae species complex.</title>
        <authorList>
            <person name="Dillon M."/>
            <person name="Thakur S."/>
            <person name="Almeida R.N.D."/>
            <person name="Weir B.S."/>
            <person name="Guttman D.S."/>
        </authorList>
    </citation>
    <scope>NUCLEOTIDE SEQUENCE [LARGE SCALE GENOMIC DNA]</scope>
    <source>
        <strain evidence="1 2">ICMP 11281</strain>
    </source>
</reference>
<comment type="caution">
    <text evidence="1">The sequence shown here is derived from an EMBL/GenBank/DDBJ whole genome shotgun (WGS) entry which is preliminary data.</text>
</comment>
<dbReference type="AlphaFoldDB" id="A0A3M6BWY3"/>
<name>A0A3M6BWY3_PSEYM</name>
<dbReference type="Proteomes" id="UP000271631">
    <property type="component" value="Unassembled WGS sequence"/>
</dbReference>
<gene>
    <name evidence="1" type="ORF">ALP13_200001</name>
</gene>
<protein>
    <submittedName>
        <fullName evidence="1">Uncharacterized protein</fullName>
    </submittedName>
</protein>
<evidence type="ECO:0000313" key="1">
    <source>
        <dbReference type="EMBL" id="RMV35776.1"/>
    </source>
</evidence>